<dbReference type="InterPro" id="IPR029016">
    <property type="entry name" value="GAF-like_dom_sf"/>
</dbReference>
<evidence type="ECO:0000259" key="3">
    <source>
        <dbReference type="PROSITE" id="PS51832"/>
    </source>
</evidence>
<dbReference type="RefSeq" id="WP_188973040.1">
    <property type="nucleotide sequence ID" value="NZ_BMOL01000014.1"/>
</dbReference>
<dbReference type="InterPro" id="IPR000014">
    <property type="entry name" value="PAS"/>
</dbReference>
<comment type="caution">
    <text evidence="4">The sequence shown here is derived from an EMBL/GenBank/DDBJ whole genome shotgun (WGS) entry which is preliminary data.</text>
</comment>
<dbReference type="InterPro" id="IPR001610">
    <property type="entry name" value="PAC"/>
</dbReference>
<sequence length="1122" mass="124583">MQLHNAPSPDLHLLSQAFAASVTGIILTDARQPDLPIIFVNPAFEQLSGYLAAEIIGRNCRFLQGQDRDQDARHEIRDALLQGQSVTTVLRNYRKDGSLFYNELTVSPIRDAAGTITHFVGFQTDVTSREQARQQEAHAKQHLTSTLERITDGFVSFDQDWTVTYVNAAAAAMMAREPTETLGQNHFDLFPLSTHAPLGLALQKARESGTVQYLLNHSAMGKQANVTIYPGGDGVSMFIQDVTETREAQRERQISQERFAKVFEASPVAIFITRQSDKHFIEVNAEFSRQSGYTREEILGQSSQALGLWVNSADREIAWSMVDGDLIIRDREILFRSKSGEEVYGVLSIIPMEVAGEACVIGFVRDITEEKRASNQLQASEERFARVFEASPVAIVVADLESGHYLDVNAEFLRQSGYSREDVIGRTPVDLNVWVNPPELEDVGRTLQAEGKVLNREVQFRLKSGVVADTVISVVPVTIDGEACVATLVRDITVEKRAQQVLAESEERHRQIATQLQRTLDLSLDLITCIGPDDRFMTMSAASIQILGYTPEEMIGRAVSDFMHPDDHITTLTARQRTRAGHTTTNFQNRYLHKDGRVVWLEWSGTMLPDDAVVYGMARDVTQRRATDEDRAFLAAIVQASHSAIIGVSLDNTIRSWNPGAEELYGYAAEEAIGQPVTFIVPAELQTLEIKLMERASQGFRDPPFEGNRMTKNSKQIQVLVTLSPILDATGQVIGVSKIARNVTALRKAEQEIQVLNGDLQRQLRSITGLRKIDHSIAVSADLNVTLGLVLDNVKQQLGMDVATVLLFDALRKTLTYTVTRGFYAEKLENSGTKLGVGLAGRAAQTQQPISLPDLTNASVLPAWREVVKNEGLTAYYAVPLLSKGQVVGVIEVLHHQAWPLSLDWLSTLATLADQAAIAIDNARLVAELERSNVELRSAYDATIEGWARALDLRDEETEGHSRRVTEMTYELCQALGFTTDQLVQVRRGALLHDIGKMGIPDAVLLKPGKLTEDEWTLMKKHPEYAADLLTPIEFLRPALEIPECHHEKWDGSGYPAGLAGEAIPLVARAFAVVDVYDALTSDRPYRKAWTREQTITHLQNSSGTHFDPEIVEVFIRMIGQH</sequence>
<feature type="domain" description="PAS" evidence="1">
    <location>
        <begin position="139"/>
        <end position="209"/>
    </location>
</feature>
<dbReference type="NCBIfam" id="TIGR00229">
    <property type="entry name" value="sensory_box"/>
    <property type="match status" value="5"/>
</dbReference>
<dbReference type="InterPro" id="IPR052020">
    <property type="entry name" value="Cyclic_di-GMP/3'3'-cGAMP_PDE"/>
</dbReference>
<dbReference type="Pfam" id="PF01590">
    <property type="entry name" value="GAF"/>
    <property type="match status" value="1"/>
</dbReference>
<name>A0ABQ2GDB3_9DEIO</name>
<feature type="domain" description="PAC" evidence="2">
    <location>
        <begin position="84"/>
        <end position="138"/>
    </location>
</feature>
<gene>
    <name evidence="4" type="ORF">GCM10010840_28140</name>
</gene>
<dbReference type="CDD" id="cd00130">
    <property type="entry name" value="PAS"/>
    <property type="match status" value="5"/>
</dbReference>
<dbReference type="Pfam" id="PF08447">
    <property type="entry name" value="PAS_3"/>
    <property type="match status" value="1"/>
</dbReference>
<dbReference type="EMBL" id="BMOL01000014">
    <property type="protein sequence ID" value="GGL88504.1"/>
    <property type="molecule type" value="Genomic_DNA"/>
</dbReference>
<dbReference type="Pfam" id="PF00989">
    <property type="entry name" value="PAS"/>
    <property type="match status" value="2"/>
</dbReference>
<dbReference type="Gene3D" id="3.30.450.20">
    <property type="entry name" value="PAS domain"/>
    <property type="match status" value="6"/>
</dbReference>
<dbReference type="InterPro" id="IPR037522">
    <property type="entry name" value="HD_GYP_dom"/>
</dbReference>
<evidence type="ECO:0000313" key="4">
    <source>
        <dbReference type="EMBL" id="GGL88504.1"/>
    </source>
</evidence>
<protein>
    <recommendedName>
        <fullName evidence="6">PAS domain S-box protein</fullName>
    </recommendedName>
</protein>
<dbReference type="Pfam" id="PF08448">
    <property type="entry name" value="PAS_4"/>
    <property type="match status" value="1"/>
</dbReference>
<dbReference type="InterPro" id="IPR000700">
    <property type="entry name" value="PAS-assoc_C"/>
</dbReference>
<dbReference type="InterPro" id="IPR003018">
    <property type="entry name" value="GAF"/>
</dbReference>
<dbReference type="PROSITE" id="PS50112">
    <property type="entry name" value="PAS"/>
    <property type="match status" value="6"/>
</dbReference>
<dbReference type="InterPro" id="IPR003607">
    <property type="entry name" value="HD/PDEase_dom"/>
</dbReference>
<dbReference type="SMART" id="SM00471">
    <property type="entry name" value="HDc"/>
    <property type="match status" value="1"/>
</dbReference>
<accession>A0ABQ2GDB3</accession>
<dbReference type="Pfam" id="PF13487">
    <property type="entry name" value="HD_5"/>
    <property type="match status" value="1"/>
</dbReference>
<feature type="domain" description="PAS" evidence="1">
    <location>
        <begin position="630"/>
        <end position="699"/>
    </location>
</feature>
<keyword evidence="5" id="KW-1185">Reference proteome</keyword>
<dbReference type="InterPro" id="IPR013655">
    <property type="entry name" value="PAS_fold_3"/>
</dbReference>
<dbReference type="SMART" id="SM00091">
    <property type="entry name" value="PAS"/>
    <property type="match status" value="6"/>
</dbReference>
<dbReference type="Proteomes" id="UP000639973">
    <property type="component" value="Unassembled WGS sequence"/>
</dbReference>
<organism evidence="4 5">
    <name type="scientific">Deinococcus aerolatus</name>
    <dbReference type="NCBI Taxonomy" id="522487"/>
    <lineage>
        <taxon>Bacteria</taxon>
        <taxon>Thermotogati</taxon>
        <taxon>Deinococcota</taxon>
        <taxon>Deinococci</taxon>
        <taxon>Deinococcales</taxon>
        <taxon>Deinococcaceae</taxon>
        <taxon>Deinococcus</taxon>
    </lineage>
</organism>
<feature type="domain" description="PAS" evidence="1">
    <location>
        <begin position="255"/>
        <end position="302"/>
    </location>
</feature>
<reference evidence="5" key="1">
    <citation type="journal article" date="2019" name="Int. J. Syst. Evol. Microbiol.">
        <title>The Global Catalogue of Microorganisms (GCM) 10K type strain sequencing project: providing services to taxonomists for standard genome sequencing and annotation.</title>
        <authorList>
            <consortium name="The Broad Institute Genomics Platform"/>
            <consortium name="The Broad Institute Genome Sequencing Center for Infectious Disease"/>
            <person name="Wu L."/>
            <person name="Ma J."/>
        </authorList>
    </citation>
    <scope>NUCLEOTIDE SEQUENCE [LARGE SCALE GENOMIC DNA]</scope>
    <source>
        <strain evidence="5">JCM 15442</strain>
    </source>
</reference>
<feature type="domain" description="PAS" evidence="1">
    <location>
        <begin position="512"/>
        <end position="568"/>
    </location>
</feature>
<dbReference type="Gene3D" id="1.10.3210.10">
    <property type="entry name" value="Hypothetical protein af1432"/>
    <property type="match status" value="1"/>
</dbReference>
<dbReference type="PANTHER" id="PTHR45228">
    <property type="entry name" value="CYCLIC DI-GMP PHOSPHODIESTERASE TM_0186-RELATED"/>
    <property type="match status" value="1"/>
</dbReference>
<dbReference type="SUPFAM" id="SSF109604">
    <property type="entry name" value="HD-domain/PDEase-like"/>
    <property type="match status" value="1"/>
</dbReference>
<evidence type="ECO:0000259" key="1">
    <source>
        <dbReference type="PROSITE" id="PS50112"/>
    </source>
</evidence>
<feature type="domain" description="PAC" evidence="2">
    <location>
        <begin position="329"/>
        <end position="379"/>
    </location>
</feature>
<evidence type="ECO:0008006" key="6">
    <source>
        <dbReference type="Google" id="ProtNLM"/>
    </source>
</evidence>
<dbReference type="PROSITE" id="PS51832">
    <property type="entry name" value="HD_GYP"/>
    <property type="match status" value="1"/>
</dbReference>
<dbReference type="SUPFAM" id="SSF55781">
    <property type="entry name" value="GAF domain-like"/>
    <property type="match status" value="1"/>
</dbReference>
<dbReference type="InterPro" id="IPR035965">
    <property type="entry name" value="PAS-like_dom_sf"/>
</dbReference>
<evidence type="ECO:0000313" key="5">
    <source>
        <dbReference type="Proteomes" id="UP000639973"/>
    </source>
</evidence>
<dbReference type="SMART" id="SM00086">
    <property type="entry name" value="PAC"/>
    <property type="match status" value="5"/>
</dbReference>
<feature type="domain" description="PAC" evidence="2">
    <location>
        <begin position="703"/>
        <end position="755"/>
    </location>
</feature>
<dbReference type="Gene3D" id="3.30.450.40">
    <property type="match status" value="1"/>
</dbReference>
<dbReference type="SMART" id="SM00065">
    <property type="entry name" value="GAF"/>
    <property type="match status" value="1"/>
</dbReference>
<dbReference type="Pfam" id="PF13426">
    <property type="entry name" value="PAS_9"/>
    <property type="match status" value="2"/>
</dbReference>
<feature type="domain" description="PAS" evidence="1">
    <location>
        <begin position="10"/>
        <end position="83"/>
    </location>
</feature>
<feature type="domain" description="PAS" evidence="1">
    <location>
        <begin position="380"/>
        <end position="448"/>
    </location>
</feature>
<dbReference type="CDD" id="cd00077">
    <property type="entry name" value="HDc"/>
    <property type="match status" value="1"/>
</dbReference>
<proteinExistence type="predicted"/>
<dbReference type="SUPFAM" id="SSF55785">
    <property type="entry name" value="PYP-like sensor domain (PAS domain)"/>
    <property type="match status" value="6"/>
</dbReference>
<evidence type="ECO:0000259" key="2">
    <source>
        <dbReference type="PROSITE" id="PS50113"/>
    </source>
</evidence>
<dbReference type="InterPro" id="IPR013767">
    <property type="entry name" value="PAS_fold"/>
</dbReference>
<dbReference type="PANTHER" id="PTHR45228:SF1">
    <property type="entry name" value="CYCLIC DI-GMP PHOSPHODIESTERASE TM_0186"/>
    <property type="match status" value="1"/>
</dbReference>
<dbReference type="NCBIfam" id="TIGR00277">
    <property type="entry name" value="HDIG"/>
    <property type="match status" value="1"/>
</dbReference>
<dbReference type="InterPro" id="IPR013656">
    <property type="entry name" value="PAS_4"/>
</dbReference>
<dbReference type="InterPro" id="IPR006675">
    <property type="entry name" value="HDIG_dom"/>
</dbReference>
<dbReference type="PROSITE" id="PS50113">
    <property type="entry name" value="PAC"/>
    <property type="match status" value="3"/>
</dbReference>
<feature type="domain" description="HD-GYP" evidence="3">
    <location>
        <begin position="936"/>
        <end position="1122"/>
    </location>
</feature>